<sequence length="405" mass="45100">MPLYFGSLYWPYSLPRPNRYPELRADVGARAVVIGGGMSGLLCGYVLSASGIETVLIEQDQVASGSTLANTGLLQYANDTMLSEFALTLGESDAAQFYRACKRASEKIADIAERLPRDVAFKRRSSLYYASSDRDTDALAGEYEMLTRNGFDAEWWDGDRIAAHFPFRKSAAIVTRGDAEVNPYLFVHALAEEAVQQGLRLYERTKMLGIQPSERGYVVRTGGGSIETEHVVYAVGYVPEVTERRWAGARLNRSYAIATNPLPSLADWHERMLIWETARPYLYLRTTEDNRIIIGGLDENVRQPVLTKTDLRARSLRLLSELRALFPGLSPEIRYEWNATFGESADGLPWIGEDPERPGQHYCLGYGGNGTIYCCMGADIIRDRILGVPNPIAPLVRPDRGVSAQ</sequence>
<dbReference type="Gene3D" id="3.30.9.10">
    <property type="entry name" value="D-Amino Acid Oxidase, subunit A, domain 2"/>
    <property type="match status" value="1"/>
</dbReference>
<feature type="domain" description="FAD dependent oxidoreductase" evidence="1">
    <location>
        <begin position="31"/>
        <end position="383"/>
    </location>
</feature>
<protein>
    <submittedName>
        <fullName evidence="2">NAD(P)/FAD-dependent oxidoreductase</fullName>
        <ecNumber evidence="2">1.-.-.-</ecNumber>
    </submittedName>
</protein>
<dbReference type="SUPFAM" id="SSF51905">
    <property type="entry name" value="FAD/NAD(P)-binding domain"/>
    <property type="match status" value="1"/>
</dbReference>
<organism evidence="2 3">
    <name type="scientific">Cohnella cellulosilytica</name>
    <dbReference type="NCBI Taxonomy" id="986710"/>
    <lineage>
        <taxon>Bacteria</taxon>
        <taxon>Bacillati</taxon>
        <taxon>Bacillota</taxon>
        <taxon>Bacilli</taxon>
        <taxon>Bacillales</taxon>
        <taxon>Paenibacillaceae</taxon>
        <taxon>Cohnella</taxon>
    </lineage>
</organism>
<name>A0ABW2F6A4_9BACL</name>
<dbReference type="Proteomes" id="UP001596378">
    <property type="component" value="Unassembled WGS sequence"/>
</dbReference>
<dbReference type="EC" id="1.-.-.-" evidence="2"/>
<dbReference type="EMBL" id="JBHTAI010000003">
    <property type="protein sequence ID" value="MFC7147916.1"/>
    <property type="molecule type" value="Genomic_DNA"/>
</dbReference>
<dbReference type="PANTHER" id="PTHR13847">
    <property type="entry name" value="SARCOSINE DEHYDROGENASE-RELATED"/>
    <property type="match status" value="1"/>
</dbReference>
<comment type="caution">
    <text evidence="2">The sequence shown here is derived from an EMBL/GenBank/DDBJ whole genome shotgun (WGS) entry which is preliminary data.</text>
</comment>
<proteinExistence type="predicted"/>
<reference evidence="3" key="1">
    <citation type="journal article" date="2019" name="Int. J. Syst. Evol. Microbiol.">
        <title>The Global Catalogue of Microorganisms (GCM) 10K type strain sequencing project: providing services to taxonomists for standard genome sequencing and annotation.</title>
        <authorList>
            <consortium name="The Broad Institute Genomics Platform"/>
            <consortium name="The Broad Institute Genome Sequencing Center for Infectious Disease"/>
            <person name="Wu L."/>
            <person name="Ma J."/>
        </authorList>
    </citation>
    <scope>NUCLEOTIDE SEQUENCE [LARGE SCALE GENOMIC DNA]</scope>
    <source>
        <strain evidence="3">KCTC 12907</strain>
    </source>
</reference>
<dbReference type="RefSeq" id="WP_378051036.1">
    <property type="nucleotide sequence ID" value="NZ_JBHMDN010000032.1"/>
</dbReference>
<accession>A0ABW2F6A4</accession>
<dbReference type="InterPro" id="IPR006076">
    <property type="entry name" value="FAD-dep_OxRdtase"/>
</dbReference>
<keyword evidence="2" id="KW-0560">Oxidoreductase</keyword>
<keyword evidence="3" id="KW-1185">Reference proteome</keyword>
<dbReference type="PANTHER" id="PTHR13847:SF201">
    <property type="entry name" value="PUTATIBE OXIDOREDUCTASE"/>
    <property type="match status" value="1"/>
</dbReference>
<evidence type="ECO:0000313" key="2">
    <source>
        <dbReference type="EMBL" id="MFC7147916.1"/>
    </source>
</evidence>
<evidence type="ECO:0000313" key="3">
    <source>
        <dbReference type="Proteomes" id="UP001596378"/>
    </source>
</evidence>
<dbReference type="InterPro" id="IPR036188">
    <property type="entry name" value="FAD/NAD-bd_sf"/>
</dbReference>
<dbReference type="Gene3D" id="3.50.50.60">
    <property type="entry name" value="FAD/NAD(P)-binding domain"/>
    <property type="match status" value="1"/>
</dbReference>
<dbReference type="GO" id="GO:0016491">
    <property type="term" value="F:oxidoreductase activity"/>
    <property type="evidence" value="ECO:0007669"/>
    <property type="project" value="UniProtKB-KW"/>
</dbReference>
<dbReference type="Pfam" id="PF01266">
    <property type="entry name" value="DAO"/>
    <property type="match status" value="1"/>
</dbReference>
<gene>
    <name evidence="2" type="ORF">ACFQMJ_05150</name>
</gene>
<evidence type="ECO:0000259" key="1">
    <source>
        <dbReference type="Pfam" id="PF01266"/>
    </source>
</evidence>